<sequence length="479" mass="49207">MEHRPSAAVAAGVDAHTAGAAGGPPDVAARLADLERENADLRRRLLELSDDGRRPPASGGGPRTARHRWRSATAVVLLVLGTLLAPAGAIAAWAKGQLTDTDAYAATVAPLASDPVVQSAVSGRLTEAVMSRIDVGALLDDVVTGLDEADVAPRAVTALGALEAPLTSGVESFVRSAADRVVTSDAFVTAWERANRVAHEELVAVMEGQGGDLVQVGRDGQLTIQLAGMIELLKERLVERGLDVAANIPTVDATFVIMETTQLVEIQNRYGQLVTLTTWLPWVALGLLAAGVLVSTHRLRTLMVAGLALAAAMVALGIALALARSLYLGALSDVVVRLDAAEVVFDQVASPLRGTLRTAGVLGLVVALAAFLAGGSASARSLRAGAGRGFASARTWGETRGWTTGAVGLWLGRHRSFARAVVIAVAALVLLLAADPTAGLVIGTAVVAGAVVALLELLARPADEARPGEDLPVSPAPSP</sequence>
<protein>
    <recommendedName>
        <fullName evidence="5">Integral membrane protein</fullName>
    </recommendedName>
</protein>
<reference evidence="4" key="1">
    <citation type="journal article" date="2019" name="Int. J. Syst. Evol. Microbiol.">
        <title>The Global Catalogue of Microorganisms (GCM) 10K type strain sequencing project: providing services to taxonomists for standard genome sequencing and annotation.</title>
        <authorList>
            <consortium name="The Broad Institute Genomics Platform"/>
            <consortium name="The Broad Institute Genome Sequencing Center for Infectious Disease"/>
            <person name="Wu L."/>
            <person name="Ma J."/>
        </authorList>
    </citation>
    <scope>NUCLEOTIDE SEQUENCE [LARGE SCALE GENOMIC DNA]</scope>
    <source>
        <strain evidence="4">CCM 8653</strain>
    </source>
</reference>
<proteinExistence type="predicted"/>
<feature type="transmembrane region" description="Helical" evidence="2">
    <location>
        <begin position="440"/>
        <end position="459"/>
    </location>
</feature>
<keyword evidence="2" id="KW-0812">Transmembrane</keyword>
<evidence type="ECO:0000313" key="4">
    <source>
        <dbReference type="Proteomes" id="UP000632535"/>
    </source>
</evidence>
<keyword evidence="4" id="KW-1185">Reference proteome</keyword>
<dbReference type="RefSeq" id="WP_188524229.1">
    <property type="nucleotide sequence ID" value="NZ_BMDG01000009.1"/>
</dbReference>
<keyword evidence="2" id="KW-1133">Transmembrane helix</keyword>
<feature type="transmembrane region" description="Helical" evidence="2">
    <location>
        <begin position="270"/>
        <end position="294"/>
    </location>
</feature>
<feature type="compositionally biased region" description="Low complexity" evidence="1">
    <location>
        <begin position="7"/>
        <end position="19"/>
    </location>
</feature>
<evidence type="ECO:0000256" key="1">
    <source>
        <dbReference type="SAM" id="MobiDB-lite"/>
    </source>
</evidence>
<feature type="region of interest" description="Disordered" evidence="1">
    <location>
        <begin position="1"/>
        <end position="24"/>
    </location>
</feature>
<evidence type="ECO:0008006" key="5">
    <source>
        <dbReference type="Google" id="ProtNLM"/>
    </source>
</evidence>
<feature type="transmembrane region" description="Helical" evidence="2">
    <location>
        <begin position="417"/>
        <end position="434"/>
    </location>
</feature>
<feature type="compositionally biased region" description="Basic and acidic residues" evidence="1">
    <location>
        <begin position="45"/>
        <end position="54"/>
    </location>
</feature>
<feature type="transmembrane region" description="Helical" evidence="2">
    <location>
        <begin position="72"/>
        <end position="94"/>
    </location>
</feature>
<name>A0ABQ2B7E2_9MICO</name>
<gene>
    <name evidence="3" type="ORF">GCM10007368_26830</name>
</gene>
<evidence type="ECO:0000313" key="3">
    <source>
        <dbReference type="EMBL" id="GGI09568.1"/>
    </source>
</evidence>
<feature type="region of interest" description="Disordered" evidence="1">
    <location>
        <begin position="45"/>
        <end position="66"/>
    </location>
</feature>
<feature type="transmembrane region" description="Helical" evidence="2">
    <location>
        <begin position="301"/>
        <end position="323"/>
    </location>
</feature>
<dbReference type="Proteomes" id="UP000632535">
    <property type="component" value="Unassembled WGS sequence"/>
</dbReference>
<comment type="caution">
    <text evidence="3">The sequence shown here is derived from an EMBL/GenBank/DDBJ whole genome shotgun (WGS) entry which is preliminary data.</text>
</comment>
<dbReference type="EMBL" id="BMDG01000009">
    <property type="protein sequence ID" value="GGI09568.1"/>
    <property type="molecule type" value="Genomic_DNA"/>
</dbReference>
<accession>A0ABQ2B7E2</accession>
<feature type="transmembrane region" description="Helical" evidence="2">
    <location>
        <begin position="359"/>
        <end position="379"/>
    </location>
</feature>
<keyword evidence="2" id="KW-0472">Membrane</keyword>
<evidence type="ECO:0000256" key="2">
    <source>
        <dbReference type="SAM" id="Phobius"/>
    </source>
</evidence>
<organism evidence="3 4">
    <name type="scientific">Isoptericola cucumis</name>
    <dbReference type="NCBI Taxonomy" id="1776856"/>
    <lineage>
        <taxon>Bacteria</taxon>
        <taxon>Bacillati</taxon>
        <taxon>Actinomycetota</taxon>
        <taxon>Actinomycetes</taxon>
        <taxon>Micrococcales</taxon>
        <taxon>Promicromonosporaceae</taxon>
        <taxon>Isoptericola</taxon>
    </lineage>
</organism>